<feature type="domain" description="Tyrosinase copper-binding" evidence="8">
    <location>
        <begin position="365"/>
        <end position="376"/>
    </location>
</feature>
<evidence type="ECO:0000313" key="9">
    <source>
        <dbReference type="EMBL" id="CAK6965894.1"/>
    </source>
</evidence>
<comment type="subcellular location">
    <subcellularLocation>
        <location evidence="1">Melanosome membrane</location>
        <topology evidence="1">Single-pass type I membrane protein</topology>
    </subcellularLocation>
</comment>
<evidence type="ECO:0000259" key="8">
    <source>
        <dbReference type="PROSITE" id="PS00498"/>
    </source>
</evidence>
<keyword evidence="6" id="KW-0812">Transmembrane</keyword>
<dbReference type="GO" id="GO:0043473">
    <property type="term" value="P:pigmentation"/>
    <property type="evidence" value="ECO:0007669"/>
    <property type="project" value="TreeGrafter"/>
</dbReference>
<evidence type="ECO:0000256" key="7">
    <source>
        <dbReference type="SAM" id="SignalP"/>
    </source>
</evidence>
<feature type="region of interest" description="Disordered" evidence="5">
    <location>
        <begin position="543"/>
        <end position="564"/>
    </location>
</feature>
<name>A0AAV1P4H2_SCOSC</name>
<dbReference type="PRINTS" id="PR00092">
    <property type="entry name" value="TYROSINASE"/>
</dbReference>
<dbReference type="Proteomes" id="UP001314229">
    <property type="component" value="Unassembled WGS sequence"/>
</dbReference>
<keyword evidence="7" id="KW-0732">Signal</keyword>
<dbReference type="EMBL" id="CAWUFR010000088">
    <property type="protein sequence ID" value="CAK6965894.1"/>
    <property type="molecule type" value="Genomic_DNA"/>
</dbReference>
<dbReference type="GO" id="GO:0004503">
    <property type="term" value="F:tyrosinase activity"/>
    <property type="evidence" value="ECO:0007669"/>
    <property type="project" value="TreeGrafter"/>
</dbReference>
<feature type="signal peptide" evidence="7">
    <location>
        <begin position="1"/>
        <end position="23"/>
    </location>
</feature>
<dbReference type="InterPro" id="IPR002227">
    <property type="entry name" value="Tyrosinase_Cu-bd"/>
</dbReference>
<dbReference type="GO" id="GO:0042438">
    <property type="term" value="P:melanin biosynthetic process"/>
    <property type="evidence" value="ECO:0007669"/>
    <property type="project" value="UniProtKB-KW"/>
</dbReference>
<keyword evidence="3" id="KW-0479">Metal-binding</keyword>
<evidence type="ECO:0000256" key="6">
    <source>
        <dbReference type="SAM" id="Phobius"/>
    </source>
</evidence>
<organism evidence="9 10">
    <name type="scientific">Scomber scombrus</name>
    <name type="common">Atlantic mackerel</name>
    <name type="synonym">Scomber vernalis</name>
    <dbReference type="NCBI Taxonomy" id="13677"/>
    <lineage>
        <taxon>Eukaryota</taxon>
        <taxon>Metazoa</taxon>
        <taxon>Chordata</taxon>
        <taxon>Craniata</taxon>
        <taxon>Vertebrata</taxon>
        <taxon>Euteleostomi</taxon>
        <taxon>Actinopterygii</taxon>
        <taxon>Neopterygii</taxon>
        <taxon>Teleostei</taxon>
        <taxon>Neoteleostei</taxon>
        <taxon>Acanthomorphata</taxon>
        <taxon>Pelagiaria</taxon>
        <taxon>Scombriformes</taxon>
        <taxon>Scombridae</taxon>
        <taxon>Scomber</taxon>
    </lineage>
</organism>
<dbReference type="AlphaFoldDB" id="A0AAV1P4H2"/>
<dbReference type="PANTHER" id="PTHR11474">
    <property type="entry name" value="TYROSINASE FAMILY MEMBER"/>
    <property type="match status" value="1"/>
</dbReference>
<evidence type="ECO:0000256" key="2">
    <source>
        <dbReference type="ARBA" id="ARBA00009928"/>
    </source>
</evidence>
<comment type="similarity">
    <text evidence="2">Belongs to the tyrosinase family.</text>
</comment>
<dbReference type="GO" id="GO:0046872">
    <property type="term" value="F:metal ion binding"/>
    <property type="evidence" value="ECO:0007669"/>
    <property type="project" value="UniProtKB-KW"/>
</dbReference>
<keyword evidence="6" id="KW-1133">Transmembrane helix</keyword>
<comment type="caution">
    <text evidence="9">The sequence shown here is derived from an EMBL/GenBank/DDBJ whole genome shotgun (WGS) entry which is preliminary data.</text>
</comment>
<keyword evidence="4" id="KW-0470">Melanin biosynthesis</keyword>
<proteinExistence type="inferred from homology"/>
<dbReference type="Pfam" id="PF00264">
    <property type="entry name" value="Tyrosinase"/>
    <property type="match status" value="1"/>
</dbReference>
<sequence length="564" mass="64525">MLLLFQWFWPFLLLYLSAQSVEAQFPRPCTTPDALQARMCCPLWNGSPCGFSSGRGVCAPHPARDLPKPADFRMNWPRVFYDSVCTCWGNYDGFDCGQCLPGWKGPQCLQKHHVDRKEITDLTDEERDTFISSLHKAKQSVSSRYMILTSNDTTVDGNYAFQNASVYDLYVWMHYYSAKPYAGSANNAAHKGPAFALWHRVFLLFIEREIRELTGKQDFYVPYWDWTRTNHCNICTNKYLGGVGKDGRIDSASLFSEWKTICPFQESLAIICIHTNASDPPHLIRNPGKDPVYKTLPTAEDVEEIMKSSVFDTPPFDHTSRNSFRNKLEGFDIPKDSRHLNASMHNLVHRYLNGTMSLVPTAANDPIFMLHHSFIDKLFERWLLNHSDTMYPDSDLVHPSQRARAYMAPFFPLRTNNYYLGMDTQSLGYRYVEHLLRRAAAGNSIRKAAGVLEKSTTSGVQWQWPVLGVFATVMVFIGLGVAIKYKDKIRRRRNTETEEKQSAVDYRVNSLYAAWMTERNKHTDNSPSLPADITSCENISRDATIQSPNEEREKSVDATVEVHL</sequence>
<dbReference type="PANTHER" id="PTHR11474:SF132">
    <property type="entry name" value="TYROSINASE-LIKE"/>
    <property type="match status" value="1"/>
</dbReference>
<dbReference type="GO" id="GO:0033162">
    <property type="term" value="C:melanosome membrane"/>
    <property type="evidence" value="ECO:0007669"/>
    <property type="project" value="UniProtKB-SubCell"/>
</dbReference>
<protein>
    <submittedName>
        <fullName evidence="9">Tyrosinase-like</fullName>
    </submittedName>
</protein>
<dbReference type="InterPro" id="IPR008922">
    <property type="entry name" value="Di-copper_centre_dom_sf"/>
</dbReference>
<dbReference type="PROSITE" id="PS00498">
    <property type="entry name" value="TYROSINASE_2"/>
    <property type="match status" value="1"/>
</dbReference>
<accession>A0AAV1P4H2</accession>
<reference evidence="9 10" key="1">
    <citation type="submission" date="2024-01" db="EMBL/GenBank/DDBJ databases">
        <authorList>
            <person name="Alioto T."/>
            <person name="Alioto T."/>
            <person name="Gomez Garrido J."/>
        </authorList>
    </citation>
    <scope>NUCLEOTIDE SEQUENCE [LARGE SCALE GENOMIC DNA]</scope>
</reference>
<feature type="compositionally biased region" description="Basic and acidic residues" evidence="5">
    <location>
        <begin position="549"/>
        <end position="564"/>
    </location>
</feature>
<evidence type="ECO:0000256" key="1">
    <source>
        <dbReference type="ARBA" id="ARBA00004573"/>
    </source>
</evidence>
<keyword evidence="6" id="KW-0472">Membrane</keyword>
<evidence type="ECO:0000256" key="3">
    <source>
        <dbReference type="ARBA" id="ARBA00022723"/>
    </source>
</evidence>
<gene>
    <name evidence="9" type="ORF">FSCOSCO3_A016036</name>
</gene>
<feature type="chain" id="PRO_5043460695" evidence="7">
    <location>
        <begin position="24"/>
        <end position="564"/>
    </location>
</feature>
<keyword evidence="10" id="KW-1185">Reference proteome</keyword>
<evidence type="ECO:0000256" key="5">
    <source>
        <dbReference type="SAM" id="MobiDB-lite"/>
    </source>
</evidence>
<evidence type="ECO:0000256" key="4">
    <source>
        <dbReference type="ARBA" id="ARBA00023101"/>
    </source>
</evidence>
<dbReference type="SUPFAM" id="SSF48056">
    <property type="entry name" value="Di-copper centre-containing domain"/>
    <property type="match status" value="1"/>
</dbReference>
<evidence type="ECO:0000313" key="10">
    <source>
        <dbReference type="Proteomes" id="UP001314229"/>
    </source>
</evidence>
<feature type="transmembrane region" description="Helical" evidence="6">
    <location>
        <begin position="462"/>
        <end position="483"/>
    </location>
</feature>
<dbReference type="InterPro" id="IPR050316">
    <property type="entry name" value="Tyrosinase/Hemocyanin"/>
</dbReference>
<dbReference type="Gene3D" id="1.10.1280.10">
    <property type="entry name" value="Di-copper center containing domain from catechol oxidase"/>
    <property type="match status" value="1"/>
</dbReference>